<dbReference type="InterPro" id="IPR051365">
    <property type="entry name" value="TOX_HMG-box_domain"/>
</dbReference>
<feature type="compositionally biased region" description="Polar residues" evidence="5">
    <location>
        <begin position="219"/>
        <end position="235"/>
    </location>
</feature>
<gene>
    <name evidence="7" type="ORF">X975_04510</name>
</gene>
<feature type="region of interest" description="Disordered" evidence="5">
    <location>
        <begin position="114"/>
        <end position="134"/>
    </location>
</feature>
<feature type="non-terminal residue" evidence="7">
    <location>
        <position position="580"/>
    </location>
</feature>
<feature type="domain" description="HMG box" evidence="6">
    <location>
        <begin position="287"/>
        <end position="355"/>
    </location>
</feature>
<sequence length="580" mass="64466">MSVDQTFHTPSFGDEEFEIPPLTYAPTAAATRCSGQGVFGNQVPVEYLKRKLSCDQIYVYLPRHEENFNDCRIYNQHPLSHLRPPESILQQQQQQQQQGYIVHPSNSPQGHIMNNNHNQFHNSPHQQQQSRGPQDMYQNEMMNSHSMGMQMQYEDHSTYSDASMQQGSMHPPQMTIMQQQPQQNHVMGPPQQQMFSTINQSQISSQLGLQIGMAPVTAHQGTGSPPGSNHTSPGLETSEDSDDSTPLAQLIGTMKRPTPEPVDTTVPKVTKKPKAQKKKKKRDPNEPQKPVSAYALFFRDTQAAIKGQQPNASFGEVSKIVAAMWDALDVEQKNSYKKKTETAKKEYLKALAAYRATLVSKAAVDQSDSVYGSNATNSSPPSSNSPNSSPPGRMMTSMQKQQSPVLTSVVDSMQPVTNAMNVHPQNQQVWHMQSPQHMTNNNSPPHVMQQGNGMMNMQQQQQMQPQMSPQQQMNVMNNRPQVLQIPGNSPQMNSASNSPTYNQNISSVSTGGGHSNMNSGEMMPSLPTCLRSGCPNPAIDSPDWDREYCSSECVVSHCKDVFVTWVAQRQVPANPYSTVK</sequence>
<evidence type="ECO:0000313" key="7">
    <source>
        <dbReference type="EMBL" id="KFM61831.1"/>
    </source>
</evidence>
<accession>A0A087T9P2</accession>
<dbReference type="GO" id="GO:0006357">
    <property type="term" value="P:regulation of transcription by RNA polymerase II"/>
    <property type="evidence" value="ECO:0007669"/>
    <property type="project" value="TreeGrafter"/>
</dbReference>
<evidence type="ECO:0000259" key="6">
    <source>
        <dbReference type="PROSITE" id="PS50118"/>
    </source>
</evidence>
<feature type="DNA-binding region" description="HMG box" evidence="4">
    <location>
        <begin position="287"/>
        <end position="355"/>
    </location>
</feature>
<comment type="subcellular location">
    <subcellularLocation>
        <location evidence="1">Nucleus</location>
    </subcellularLocation>
</comment>
<feature type="compositionally biased region" description="Basic residues" evidence="5">
    <location>
        <begin position="269"/>
        <end position="282"/>
    </location>
</feature>
<dbReference type="OMA" id="YTILGND"/>
<feature type="region of interest" description="Disordered" evidence="5">
    <location>
        <begin position="369"/>
        <end position="404"/>
    </location>
</feature>
<dbReference type="PANTHER" id="PTHR45781:SF1">
    <property type="entry name" value="HMG BOX DOMAIN-CONTAINING PROTEIN"/>
    <property type="match status" value="1"/>
</dbReference>
<dbReference type="FunFam" id="1.10.30.10:FF:000005">
    <property type="entry name" value="TOX high mobility group box family member 3"/>
    <property type="match status" value="1"/>
</dbReference>
<dbReference type="Gene3D" id="1.10.30.10">
    <property type="entry name" value="High mobility group box domain"/>
    <property type="match status" value="1"/>
</dbReference>
<dbReference type="CDD" id="cd21995">
    <property type="entry name" value="HMG-box_TOX-like"/>
    <property type="match status" value="1"/>
</dbReference>
<keyword evidence="3 4" id="KW-0539">Nucleus</keyword>
<dbReference type="Pfam" id="PF00505">
    <property type="entry name" value="HMG_box"/>
    <property type="match status" value="1"/>
</dbReference>
<dbReference type="InterPro" id="IPR009071">
    <property type="entry name" value="HMG_box_dom"/>
</dbReference>
<dbReference type="STRING" id="407821.A0A087T9P2"/>
<proteinExistence type="predicted"/>
<dbReference type="EMBL" id="KK114178">
    <property type="protein sequence ID" value="KFM61831.1"/>
    <property type="molecule type" value="Genomic_DNA"/>
</dbReference>
<dbReference type="AlphaFoldDB" id="A0A087T9P2"/>
<evidence type="ECO:0000256" key="4">
    <source>
        <dbReference type="PROSITE-ProRule" id="PRU00267"/>
    </source>
</evidence>
<feature type="region of interest" description="Disordered" evidence="5">
    <location>
        <begin position="216"/>
        <end position="291"/>
    </location>
</feature>
<evidence type="ECO:0000256" key="2">
    <source>
        <dbReference type="ARBA" id="ARBA00023125"/>
    </source>
</evidence>
<evidence type="ECO:0000256" key="3">
    <source>
        <dbReference type="ARBA" id="ARBA00023242"/>
    </source>
</evidence>
<dbReference type="SMART" id="SM00398">
    <property type="entry name" value="HMG"/>
    <property type="match status" value="1"/>
</dbReference>
<dbReference type="PROSITE" id="PS50118">
    <property type="entry name" value="HMG_BOX_2"/>
    <property type="match status" value="1"/>
</dbReference>
<protein>
    <submittedName>
        <fullName evidence="7">TOX high mobility group box family member 3</fullName>
    </submittedName>
</protein>
<organism evidence="7 8">
    <name type="scientific">Stegodyphus mimosarum</name>
    <name type="common">African social velvet spider</name>
    <dbReference type="NCBI Taxonomy" id="407821"/>
    <lineage>
        <taxon>Eukaryota</taxon>
        <taxon>Metazoa</taxon>
        <taxon>Ecdysozoa</taxon>
        <taxon>Arthropoda</taxon>
        <taxon>Chelicerata</taxon>
        <taxon>Arachnida</taxon>
        <taxon>Araneae</taxon>
        <taxon>Araneomorphae</taxon>
        <taxon>Entelegynae</taxon>
        <taxon>Eresoidea</taxon>
        <taxon>Eresidae</taxon>
        <taxon>Stegodyphus</taxon>
    </lineage>
</organism>
<feature type="compositionally biased region" description="Low complexity" evidence="5">
    <location>
        <begin position="377"/>
        <end position="391"/>
    </location>
</feature>
<keyword evidence="2 4" id="KW-0238">DNA-binding</keyword>
<keyword evidence="8" id="KW-1185">Reference proteome</keyword>
<name>A0A087T9P2_STEMI</name>
<dbReference type="Proteomes" id="UP000054359">
    <property type="component" value="Unassembled WGS sequence"/>
</dbReference>
<dbReference type="GO" id="GO:0031490">
    <property type="term" value="F:chromatin DNA binding"/>
    <property type="evidence" value="ECO:0007669"/>
    <property type="project" value="TreeGrafter"/>
</dbReference>
<dbReference type="OrthoDB" id="10027956at2759"/>
<evidence type="ECO:0000256" key="1">
    <source>
        <dbReference type="ARBA" id="ARBA00004123"/>
    </source>
</evidence>
<dbReference type="SUPFAM" id="SSF47095">
    <property type="entry name" value="HMG-box"/>
    <property type="match status" value="1"/>
</dbReference>
<evidence type="ECO:0000256" key="5">
    <source>
        <dbReference type="SAM" id="MobiDB-lite"/>
    </source>
</evidence>
<dbReference type="InterPro" id="IPR036910">
    <property type="entry name" value="HMG_box_dom_sf"/>
</dbReference>
<dbReference type="GO" id="GO:0005634">
    <property type="term" value="C:nucleus"/>
    <property type="evidence" value="ECO:0007669"/>
    <property type="project" value="UniProtKB-SubCell"/>
</dbReference>
<evidence type="ECO:0000313" key="8">
    <source>
        <dbReference type="Proteomes" id="UP000054359"/>
    </source>
</evidence>
<reference evidence="7 8" key="1">
    <citation type="submission" date="2013-11" db="EMBL/GenBank/DDBJ databases">
        <title>Genome sequencing of Stegodyphus mimosarum.</title>
        <authorList>
            <person name="Bechsgaard J."/>
        </authorList>
    </citation>
    <scope>NUCLEOTIDE SEQUENCE [LARGE SCALE GENOMIC DNA]</scope>
</reference>
<dbReference type="PANTHER" id="PTHR45781">
    <property type="entry name" value="AGAP000281-PA"/>
    <property type="match status" value="1"/>
</dbReference>